<keyword evidence="1" id="KW-0175">Coiled coil</keyword>
<dbReference type="PANTHER" id="PTHR12673:SF159">
    <property type="entry name" value="LD03170P"/>
    <property type="match status" value="1"/>
</dbReference>
<dbReference type="GO" id="GO:0005085">
    <property type="term" value="F:guanyl-nucleotide exchange factor activity"/>
    <property type="evidence" value="ECO:0007669"/>
    <property type="project" value="InterPro"/>
</dbReference>
<dbReference type="EMBL" id="ML004974">
    <property type="protein sequence ID" value="RKP21234.1"/>
    <property type="molecule type" value="Genomic_DNA"/>
</dbReference>
<organism evidence="3 4">
    <name type="scientific">Rozella allomycis (strain CSF55)</name>
    <dbReference type="NCBI Taxonomy" id="988480"/>
    <lineage>
        <taxon>Eukaryota</taxon>
        <taxon>Fungi</taxon>
        <taxon>Fungi incertae sedis</taxon>
        <taxon>Cryptomycota</taxon>
        <taxon>Cryptomycota incertae sedis</taxon>
        <taxon>Rozella</taxon>
    </lineage>
</organism>
<reference evidence="4" key="1">
    <citation type="journal article" date="2018" name="Nat. Microbiol.">
        <title>Leveraging single-cell genomics to expand the fungal tree of life.</title>
        <authorList>
            <person name="Ahrendt S.R."/>
            <person name="Quandt C.A."/>
            <person name="Ciobanu D."/>
            <person name="Clum A."/>
            <person name="Salamov A."/>
            <person name="Andreopoulos B."/>
            <person name="Cheng J.F."/>
            <person name="Woyke T."/>
            <person name="Pelin A."/>
            <person name="Henrissat B."/>
            <person name="Reynolds N.K."/>
            <person name="Benny G.L."/>
            <person name="Smith M.E."/>
            <person name="James T.Y."/>
            <person name="Grigoriev I.V."/>
        </authorList>
    </citation>
    <scope>NUCLEOTIDE SEQUENCE [LARGE SCALE GENOMIC DNA]</scope>
    <source>
        <strain evidence="4">CSF55</strain>
    </source>
</reference>
<protein>
    <submittedName>
        <fullName evidence="3">Dbl homology domain-containing protein</fullName>
    </submittedName>
</protein>
<gene>
    <name evidence="3" type="ORF">ROZALSC1DRAFT_27334</name>
</gene>
<dbReference type="InterPro" id="IPR000219">
    <property type="entry name" value="DH_dom"/>
</dbReference>
<name>A0A4P9YNR5_ROZAC</name>
<evidence type="ECO:0000256" key="1">
    <source>
        <dbReference type="SAM" id="Coils"/>
    </source>
</evidence>
<dbReference type="Proteomes" id="UP000281549">
    <property type="component" value="Unassembled WGS sequence"/>
</dbReference>
<accession>A0A4P9YNR5</accession>
<feature type="domain" description="DH" evidence="2">
    <location>
        <begin position="98"/>
        <end position="288"/>
    </location>
</feature>
<sequence length="373" mass="43704">MKGLVTSEVEEKYYDSENAKNISKNDSMNSTYSNESLSEKCKRFAPITESIDVNVIPLCRNHTMSMSSVISTEKTESISEESIGGSPETLRNMKWSLERMGLIDTVDNTPVLYTRESSGFKIEEIEETVILKRHHVIKEIISTEETEIKQVFSNFSSILKLHKEHFLPKLMHDPLTEEKMLGRCFQQFSNYTSLYLSYINNFETAVDVWRQCLKRKNVFDFAEERKRHLKHSQVDLISYLMMPFQRIPRYCLLLQSLISCTNVDHEDYQNLTQALKELLKRTNEINDKKREYENASRLYEIALKLKQEEQIIKPYRKLLMESALCLKYYTRNDSNVILQCRGTRDNLKAGKEWKLQKPFAASKEKENGKNKVI</sequence>
<proteinExistence type="predicted"/>
<dbReference type="Pfam" id="PF00621">
    <property type="entry name" value="RhoGEF"/>
    <property type="match status" value="1"/>
</dbReference>
<dbReference type="InterPro" id="IPR051092">
    <property type="entry name" value="FYVE_RhoGEF_PH"/>
</dbReference>
<dbReference type="PANTHER" id="PTHR12673">
    <property type="entry name" value="FACIOGENITAL DYSPLASIA PROTEIN"/>
    <property type="match status" value="1"/>
</dbReference>
<evidence type="ECO:0000313" key="3">
    <source>
        <dbReference type="EMBL" id="RKP21234.1"/>
    </source>
</evidence>
<evidence type="ECO:0000313" key="4">
    <source>
        <dbReference type="Proteomes" id="UP000281549"/>
    </source>
</evidence>
<dbReference type="InterPro" id="IPR035899">
    <property type="entry name" value="DBL_dom_sf"/>
</dbReference>
<dbReference type="AlphaFoldDB" id="A0A4P9YNR5"/>
<feature type="coiled-coil region" evidence="1">
    <location>
        <begin position="268"/>
        <end position="295"/>
    </location>
</feature>
<dbReference type="Gene3D" id="1.20.900.10">
    <property type="entry name" value="Dbl homology (DH) domain"/>
    <property type="match status" value="1"/>
</dbReference>
<dbReference type="SMART" id="SM00325">
    <property type="entry name" value="RhoGEF"/>
    <property type="match status" value="1"/>
</dbReference>
<evidence type="ECO:0000259" key="2">
    <source>
        <dbReference type="PROSITE" id="PS50010"/>
    </source>
</evidence>
<dbReference type="SUPFAM" id="SSF48065">
    <property type="entry name" value="DBL homology domain (DH-domain)"/>
    <property type="match status" value="1"/>
</dbReference>
<dbReference type="GO" id="GO:0005737">
    <property type="term" value="C:cytoplasm"/>
    <property type="evidence" value="ECO:0007669"/>
    <property type="project" value="TreeGrafter"/>
</dbReference>
<dbReference type="PROSITE" id="PS50010">
    <property type="entry name" value="DH_2"/>
    <property type="match status" value="1"/>
</dbReference>